<keyword evidence="8" id="KW-1185">Reference proteome</keyword>
<dbReference type="GO" id="GO:0016020">
    <property type="term" value="C:membrane"/>
    <property type="evidence" value="ECO:0007669"/>
    <property type="project" value="TreeGrafter"/>
</dbReference>
<evidence type="ECO:0000256" key="4">
    <source>
        <dbReference type="ARBA" id="ARBA00038168"/>
    </source>
</evidence>
<protein>
    <recommendedName>
        <fullName evidence="6">Cytochrome b5 heme-binding domain-containing protein</fullName>
    </recommendedName>
</protein>
<name>A0A9P0D2U1_9CUCU</name>
<dbReference type="SMART" id="SM01117">
    <property type="entry name" value="Cyt-b5"/>
    <property type="match status" value="1"/>
</dbReference>
<dbReference type="InterPro" id="IPR018506">
    <property type="entry name" value="Cyt_B5_heme-BS"/>
</dbReference>
<evidence type="ECO:0000256" key="1">
    <source>
        <dbReference type="ARBA" id="ARBA00022617"/>
    </source>
</evidence>
<dbReference type="GO" id="GO:0020037">
    <property type="term" value="F:heme binding"/>
    <property type="evidence" value="ECO:0007669"/>
    <property type="project" value="UniProtKB-UniRule"/>
</dbReference>
<dbReference type="SUPFAM" id="SSF55856">
    <property type="entry name" value="Cytochrome b5-like heme/steroid binding domain"/>
    <property type="match status" value="1"/>
</dbReference>
<dbReference type="InterPro" id="IPR001199">
    <property type="entry name" value="Cyt_B5-like_heme/steroid-bd"/>
</dbReference>
<dbReference type="EMBL" id="OV651817">
    <property type="protein sequence ID" value="CAH1110993.1"/>
    <property type="molecule type" value="Genomic_DNA"/>
</dbReference>
<organism evidence="7 8">
    <name type="scientific">Psylliodes chrysocephalus</name>
    <dbReference type="NCBI Taxonomy" id="3402493"/>
    <lineage>
        <taxon>Eukaryota</taxon>
        <taxon>Metazoa</taxon>
        <taxon>Ecdysozoa</taxon>
        <taxon>Arthropoda</taxon>
        <taxon>Hexapoda</taxon>
        <taxon>Insecta</taxon>
        <taxon>Pterygota</taxon>
        <taxon>Neoptera</taxon>
        <taxon>Endopterygota</taxon>
        <taxon>Coleoptera</taxon>
        <taxon>Polyphaga</taxon>
        <taxon>Cucujiformia</taxon>
        <taxon>Chrysomeloidea</taxon>
        <taxon>Chrysomelidae</taxon>
        <taxon>Galerucinae</taxon>
        <taxon>Alticini</taxon>
        <taxon>Psylliodes</taxon>
    </lineage>
</organism>
<dbReference type="PRINTS" id="PR00363">
    <property type="entry name" value="CYTOCHROMEB5"/>
</dbReference>
<dbReference type="InterPro" id="IPR050668">
    <property type="entry name" value="Cytochrome_b5"/>
</dbReference>
<sequence>MVEATTETTETQFYTLEQIAKYNGKQEDNTVWIIIRDNVYDVSPFLEEHPGGADLIMEWAGKDATKEFDNFGHSSDAKKDLKRLKIGEVVEEQRKKKTKKTEQTNQIAKQKAPKVVDVTDGVGRSLRAPVIEPEELAREQNNDQELQDLLKTNNSFLKLQLFTPFNSSQGIYCDVSEDKIRPFAAKSLRNKIFSMGHRMAHPGARRTINLIRQRIV</sequence>
<accession>A0A9P0D2U1</accession>
<dbReference type="PANTHER" id="PTHR19359">
    <property type="entry name" value="CYTOCHROME B5"/>
    <property type="match status" value="1"/>
</dbReference>
<dbReference type="Pfam" id="PF00173">
    <property type="entry name" value="Cyt-b5"/>
    <property type="match status" value="1"/>
</dbReference>
<evidence type="ECO:0000256" key="5">
    <source>
        <dbReference type="RuleBase" id="RU362121"/>
    </source>
</evidence>
<dbReference type="AlphaFoldDB" id="A0A9P0D2U1"/>
<dbReference type="PROSITE" id="PS50255">
    <property type="entry name" value="CYTOCHROME_B5_2"/>
    <property type="match status" value="1"/>
</dbReference>
<keyword evidence="3 5" id="KW-0408">Iron</keyword>
<keyword evidence="2 5" id="KW-0479">Metal-binding</keyword>
<dbReference type="InterPro" id="IPR036400">
    <property type="entry name" value="Cyt_B5-like_heme/steroid_sf"/>
</dbReference>
<evidence type="ECO:0000259" key="6">
    <source>
        <dbReference type="PROSITE" id="PS50255"/>
    </source>
</evidence>
<comment type="similarity">
    <text evidence="4 5">Belongs to the cytochrome b5 family.</text>
</comment>
<dbReference type="PROSITE" id="PS00191">
    <property type="entry name" value="CYTOCHROME_B5_1"/>
    <property type="match status" value="1"/>
</dbReference>
<keyword evidence="1 5" id="KW-0349">Heme</keyword>
<dbReference type="GO" id="GO:0046872">
    <property type="term" value="F:metal ion binding"/>
    <property type="evidence" value="ECO:0007669"/>
    <property type="project" value="UniProtKB-UniRule"/>
</dbReference>
<evidence type="ECO:0000313" key="7">
    <source>
        <dbReference type="EMBL" id="CAH1110993.1"/>
    </source>
</evidence>
<evidence type="ECO:0000313" key="8">
    <source>
        <dbReference type="Proteomes" id="UP001153636"/>
    </source>
</evidence>
<evidence type="ECO:0000256" key="3">
    <source>
        <dbReference type="ARBA" id="ARBA00023004"/>
    </source>
</evidence>
<dbReference type="Gene3D" id="3.10.120.10">
    <property type="entry name" value="Cytochrome b5-like heme/steroid binding domain"/>
    <property type="match status" value="1"/>
</dbReference>
<evidence type="ECO:0000256" key="2">
    <source>
        <dbReference type="ARBA" id="ARBA00022723"/>
    </source>
</evidence>
<gene>
    <name evidence="7" type="ORF">PSYICH_LOCUS11690</name>
</gene>
<proteinExistence type="inferred from homology"/>
<dbReference type="OrthoDB" id="260091at2759"/>
<reference evidence="7" key="1">
    <citation type="submission" date="2022-01" db="EMBL/GenBank/DDBJ databases">
        <authorList>
            <person name="King R."/>
        </authorList>
    </citation>
    <scope>NUCLEOTIDE SEQUENCE</scope>
</reference>
<feature type="domain" description="Cytochrome b5 heme-binding" evidence="6">
    <location>
        <begin position="11"/>
        <end position="90"/>
    </location>
</feature>
<dbReference type="Proteomes" id="UP001153636">
    <property type="component" value="Chromosome 5"/>
</dbReference>